<dbReference type="AlphaFoldDB" id="A0A438LZ38"/>
<comment type="caution">
    <text evidence="1">The sequence shown here is derived from an EMBL/GenBank/DDBJ whole genome shotgun (WGS) entry which is preliminary data.</text>
</comment>
<evidence type="ECO:0000313" key="1">
    <source>
        <dbReference type="EMBL" id="RVX38752.1"/>
    </source>
</evidence>
<organism evidence="1 2">
    <name type="scientific">Nonomuraea polychroma</name>
    <dbReference type="NCBI Taxonomy" id="46176"/>
    <lineage>
        <taxon>Bacteria</taxon>
        <taxon>Bacillati</taxon>
        <taxon>Actinomycetota</taxon>
        <taxon>Actinomycetes</taxon>
        <taxon>Streptosporangiales</taxon>
        <taxon>Streptosporangiaceae</taxon>
        <taxon>Nonomuraea</taxon>
    </lineage>
</organism>
<dbReference type="InterPro" id="IPR029058">
    <property type="entry name" value="AB_hydrolase_fold"/>
</dbReference>
<dbReference type="OrthoDB" id="3601157at2"/>
<accession>A0A438LZ38</accession>
<dbReference type="Proteomes" id="UP000284824">
    <property type="component" value="Unassembled WGS sequence"/>
</dbReference>
<sequence length="266" mass="29271">MAWKTLTDRGNSDSVVLAVDFDITGRPEARFSDLVANLEPALRVWETVPPPLEVSSGDGYVEHWAQRLEQERPQVRAVLGFCAGSVYAAALAERISSWQGDEPLLVLFDPELSTAQTLLWQFHKITGFMASMLPPGEIDEARRIGQRAYEETPDVGALKDALIKLVGDFGHRALAKIGLDERRRDELFEVFSTFLTYLAAAGDIDPRERWRSAVAFNSSTPLSGLDAMRTAGVEVLVAREINCDVDHGTMLADKDLAARLSGLLTA</sequence>
<reference evidence="1 2" key="1">
    <citation type="submission" date="2019-01" db="EMBL/GenBank/DDBJ databases">
        <title>Sequencing the genomes of 1000 actinobacteria strains.</title>
        <authorList>
            <person name="Klenk H.-P."/>
        </authorList>
    </citation>
    <scope>NUCLEOTIDE SEQUENCE [LARGE SCALE GENOMIC DNA]</scope>
    <source>
        <strain evidence="1 2">DSM 43925</strain>
    </source>
</reference>
<evidence type="ECO:0000313" key="2">
    <source>
        <dbReference type="Proteomes" id="UP000284824"/>
    </source>
</evidence>
<proteinExistence type="predicted"/>
<dbReference type="ESTHER" id="9actn-a0a438lz38">
    <property type="family name" value="Dieckmann_Cyclase"/>
</dbReference>
<dbReference type="EMBL" id="SAUN01000001">
    <property type="protein sequence ID" value="RVX38752.1"/>
    <property type="molecule type" value="Genomic_DNA"/>
</dbReference>
<dbReference type="Gene3D" id="3.40.50.1820">
    <property type="entry name" value="alpha/beta hydrolase"/>
    <property type="match status" value="1"/>
</dbReference>
<dbReference type="RefSeq" id="WP_127931341.1">
    <property type="nucleotide sequence ID" value="NZ_SAUN01000001.1"/>
</dbReference>
<keyword evidence="2" id="KW-1185">Reference proteome</keyword>
<protein>
    <recommendedName>
        <fullName evidence="3">Thioesterase domain-containing protein</fullName>
    </recommendedName>
</protein>
<evidence type="ECO:0008006" key="3">
    <source>
        <dbReference type="Google" id="ProtNLM"/>
    </source>
</evidence>
<name>A0A438LZ38_9ACTN</name>
<gene>
    <name evidence="1" type="ORF">EDD27_1076</name>
</gene>
<dbReference type="SUPFAM" id="SSF53474">
    <property type="entry name" value="alpha/beta-Hydrolases"/>
    <property type="match status" value="1"/>
</dbReference>